<organism evidence="1 2">
    <name type="scientific">Trichonephila clavipes</name>
    <name type="common">Golden silk orbweaver</name>
    <name type="synonym">Nephila clavipes</name>
    <dbReference type="NCBI Taxonomy" id="2585209"/>
    <lineage>
        <taxon>Eukaryota</taxon>
        <taxon>Metazoa</taxon>
        <taxon>Ecdysozoa</taxon>
        <taxon>Arthropoda</taxon>
        <taxon>Chelicerata</taxon>
        <taxon>Arachnida</taxon>
        <taxon>Araneae</taxon>
        <taxon>Araneomorphae</taxon>
        <taxon>Entelegynae</taxon>
        <taxon>Araneoidea</taxon>
        <taxon>Nephilidae</taxon>
        <taxon>Trichonephila</taxon>
    </lineage>
</organism>
<dbReference type="EMBL" id="BMAU01021376">
    <property type="protein sequence ID" value="GFY26450.1"/>
    <property type="molecule type" value="Genomic_DNA"/>
</dbReference>
<gene>
    <name evidence="1" type="ORF">TNCV_2877821</name>
</gene>
<evidence type="ECO:0000313" key="2">
    <source>
        <dbReference type="Proteomes" id="UP000887159"/>
    </source>
</evidence>
<proteinExistence type="predicted"/>
<dbReference type="AlphaFoldDB" id="A0A8X6W1C9"/>
<protein>
    <submittedName>
        <fullName evidence="1">Uncharacterized protein</fullName>
    </submittedName>
</protein>
<sequence>MIPFQSHQIHSRTFLAVSPGLAPVGAASPHFGQDRFRTLLQYGTHFSSPLSIRLRNGSISIRLVRDSQREIRPIMFSAVNWCGTQT</sequence>
<keyword evidence="2" id="KW-1185">Reference proteome</keyword>
<dbReference type="Proteomes" id="UP000887159">
    <property type="component" value="Unassembled WGS sequence"/>
</dbReference>
<reference evidence="1" key="1">
    <citation type="submission" date="2020-08" db="EMBL/GenBank/DDBJ databases">
        <title>Multicomponent nature underlies the extraordinary mechanical properties of spider dragline silk.</title>
        <authorList>
            <person name="Kono N."/>
            <person name="Nakamura H."/>
            <person name="Mori M."/>
            <person name="Yoshida Y."/>
            <person name="Ohtoshi R."/>
            <person name="Malay A.D."/>
            <person name="Moran D.A.P."/>
            <person name="Tomita M."/>
            <person name="Numata K."/>
            <person name="Arakawa K."/>
        </authorList>
    </citation>
    <scope>NUCLEOTIDE SEQUENCE</scope>
</reference>
<accession>A0A8X6W1C9</accession>
<name>A0A8X6W1C9_TRICX</name>
<evidence type="ECO:0000313" key="1">
    <source>
        <dbReference type="EMBL" id="GFY26450.1"/>
    </source>
</evidence>
<comment type="caution">
    <text evidence="1">The sequence shown here is derived from an EMBL/GenBank/DDBJ whole genome shotgun (WGS) entry which is preliminary data.</text>
</comment>